<dbReference type="RefSeq" id="WP_097440493.1">
    <property type="nucleotide sequence ID" value="NZ_KZ300476.1"/>
</dbReference>
<dbReference type="EMBL" id="NBWU01000003">
    <property type="protein sequence ID" value="PCE64371.1"/>
    <property type="molecule type" value="Genomic_DNA"/>
</dbReference>
<comment type="caution">
    <text evidence="1">The sequence shown here is derived from an EMBL/GenBank/DDBJ whole genome shotgun (WGS) entry which is preliminary data.</text>
</comment>
<dbReference type="AlphaFoldDB" id="A0A2A4G7G1"/>
<protein>
    <recommendedName>
        <fullName evidence="3">Erythromycin esterase</fullName>
    </recommendedName>
</protein>
<gene>
    <name evidence="1" type="ORF">B7P33_08740</name>
</gene>
<evidence type="ECO:0008006" key="3">
    <source>
        <dbReference type="Google" id="ProtNLM"/>
    </source>
</evidence>
<proteinExistence type="predicted"/>
<organism evidence="1 2">
    <name type="scientific">Sediminicola luteus</name>
    <dbReference type="NCBI Taxonomy" id="319238"/>
    <lineage>
        <taxon>Bacteria</taxon>
        <taxon>Pseudomonadati</taxon>
        <taxon>Bacteroidota</taxon>
        <taxon>Flavobacteriia</taxon>
        <taxon>Flavobacteriales</taxon>
        <taxon>Flavobacteriaceae</taxon>
        <taxon>Sediminicola</taxon>
    </lineage>
</organism>
<evidence type="ECO:0000313" key="2">
    <source>
        <dbReference type="Proteomes" id="UP000219559"/>
    </source>
</evidence>
<accession>A0A2A4G7G1</accession>
<dbReference type="Proteomes" id="UP000219559">
    <property type="component" value="Unassembled WGS sequence"/>
</dbReference>
<name>A0A2A4G7G1_9FLAO</name>
<evidence type="ECO:0000313" key="1">
    <source>
        <dbReference type="EMBL" id="PCE64371.1"/>
    </source>
</evidence>
<dbReference type="SUPFAM" id="SSF159501">
    <property type="entry name" value="EreA/ChaN-like"/>
    <property type="match status" value="1"/>
</dbReference>
<dbReference type="OrthoDB" id="1112626at2"/>
<reference evidence="1 2" key="1">
    <citation type="submission" date="2017-04" db="EMBL/GenBank/DDBJ databases">
        <title>A new member of the family Flavobacteriaceae isolated from ascidians.</title>
        <authorList>
            <person name="Chen L."/>
        </authorList>
    </citation>
    <scope>NUCLEOTIDE SEQUENCE [LARGE SCALE GENOMIC DNA]</scope>
    <source>
        <strain evidence="1 2">HQA918</strain>
    </source>
</reference>
<sequence length="420" mass="48902">MQTIFPYILAWALSFLNANPKEAYLSQNRQDLNATTFEFPKEDFNLIGFGAYHGSQKTEKAELRLLDHLTQKGLIEYYIIEADYALAHFFNVYLESGDDVLLKDLIKHYGIIIGQDRSVATFQKWKALKTMNDALPQHQKIKVLGTDVTVNYKYVAKHILDLCNPELTLRPAYSNMARMVKKDTTDFSAQYDSYSKKLLREWVDDYDLNKTHYFRNSQQPQVLEHLVRNLKATFSESHRETEIFKNYMALDRLYDFKNHRQFARYGFFHLEKDREGAAVPFFARLIDQGVYPKEKVLSVIGYFMDSEVLWDVNYDEEGHYVSHTNEGGFGIGDYEDEYFRGIDHLKKSKISDMTLFRLNRKQSPYHEKSPDLIEIIMPGKKSNGELVKGKATTDYLDYALLISDSKASEPLETLNQTNKP</sequence>
<keyword evidence="2" id="KW-1185">Reference proteome</keyword>